<reference evidence="1 2" key="1">
    <citation type="submission" date="2013-12" db="EMBL/GenBank/DDBJ databases">
        <authorList>
            <consortium name="DOE Joint Genome Institute"/>
            <person name="Muyzer G."/>
            <person name="Huntemann M."/>
            <person name="Han J."/>
            <person name="Chen A."/>
            <person name="Kyrpides N."/>
            <person name="Mavromatis K."/>
            <person name="Markowitz V."/>
            <person name="Palaniappan K."/>
            <person name="Ivanova N."/>
            <person name="Schaumberg A."/>
            <person name="Pati A."/>
            <person name="Liolios K."/>
            <person name="Nordberg H.P."/>
            <person name="Cantor M.N."/>
            <person name="Hua S.X."/>
            <person name="Woyke T."/>
        </authorList>
    </citation>
    <scope>NUCLEOTIDE SEQUENCE [LARGE SCALE GENOMIC DNA]</scope>
    <source>
        <strain evidence="1 2">ARh 1</strain>
    </source>
</reference>
<dbReference type="InterPro" id="IPR051604">
    <property type="entry name" value="Ergot_Alk_Oxidoreductase"/>
</dbReference>
<dbReference type="HOGENOM" id="CLU_007383_10_6_6"/>
<dbReference type="KEGG" id="tti:THITH_04700"/>
<proteinExistence type="predicted"/>
<dbReference type="SUPFAM" id="SSF51735">
    <property type="entry name" value="NAD(P)-binding Rossmann-fold domains"/>
    <property type="match status" value="1"/>
</dbReference>
<dbReference type="Proteomes" id="UP000005289">
    <property type="component" value="Chromosome"/>
</dbReference>
<dbReference type="Gene3D" id="3.40.50.720">
    <property type="entry name" value="NAD(P)-binding Rossmann-like Domain"/>
    <property type="match status" value="1"/>
</dbReference>
<protein>
    <submittedName>
        <fullName evidence="1">NmrA family transcriptional regulator</fullName>
    </submittedName>
</protein>
<dbReference type="PANTHER" id="PTHR43162">
    <property type="match status" value="1"/>
</dbReference>
<gene>
    <name evidence="1" type="ORF">THITH_04700</name>
</gene>
<dbReference type="Gene3D" id="3.90.25.10">
    <property type="entry name" value="UDP-galactose 4-epimerase, domain 1"/>
    <property type="match status" value="1"/>
</dbReference>
<dbReference type="PANTHER" id="PTHR43162:SF1">
    <property type="entry name" value="PRESTALK A DIFFERENTIATION PROTEIN A"/>
    <property type="match status" value="1"/>
</dbReference>
<keyword evidence="2" id="KW-1185">Reference proteome</keyword>
<organism evidence="1 2">
    <name type="scientific">Thioalkalivibrio paradoxus ARh 1</name>
    <dbReference type="NCBI Taxonomy" id="713585"/>
    <lineage>
        <taxon>Bacteria</taxon>
        <taxon>Pseudomonadati</taxon>
        <taxon>Pseudomonadota</taxon>
        <taxon>Gammaproteobacteria</taxon>
        <taxon>Chromatiales</taxon>
        <taxon>Ectothiorhodospiraceae</taxon>
        <taxon>Thioalkalivibrio</taxon>
    </lineage>
</organism>
<evidence type="ECO:0000313" key="1">
    <source>
        <dbReference type="EMBL" id="AHE97678.1"/>
    </source>
</evidence>
<name>W0DL20_9GAMM</name>
<accession>W0DL20</accession>
<dbReference type="InterPro" id="IPR036291">
    <property type="entry name" value="NAD(P)-bd_dom_sf"/>
</dbReference>
<sequence length="299" mass="32001">MTTETTLVLSGTGKTGRRIVERLSARGVPVRVGSRSGRPPFDWEDRETWAPAVLGVTSAYLAYFPDLAVPGAAATVGSFAELAVASGVRRLVLLSGRGEEGAQLAEHAVRRSGADWTVLRSSWFCQNFSEGSFLDMVLAGEVALPAGSVAEPFVDLDDVADVAVAALTESGRAGHIYELTGPQLLTFAEAVEQIARATGRQVDYVQISMEQFVSALAEQGEPEAAVALLSYLFSEVLDGRNAQLGDGVQRALGRVPRAFSDYARDAAASGAWRHALTPAHRSRVAEYRDGKEARLRRPL</sequence>
<dbReference type="AlphaFoldDB" id="W0DL20"/>
<dbReference type="STRING" id="713585.THITH_04700"/>
<dbReference type="EMBL" id="CP007029">
    <property type="protein sequence ID" value="AHE97678.1"/>
    <property type="molecule type" value="Genomic_DNA"/>
</dbReference>
<evidence type="ECO:0000313" key="2">
    <source>
        <dbReference type="Proteomes" id="UP000005289"/>
    </source>
</evidence>